<dbReference type="InterPro" id="IPR001307">
    <property type="entry name" value="Thiosulphate_STrfase_CS"/>
</dbReference>
<evidence type="ECO:0000256" key="2">
    <source>
        <dbReference type="ARBA" id="ARBA00022737"/>
    </source>
</evidence>
<dbReference type="Gene3D" id="3.40.250.10">
    <property type="entry name" value="Rhodanese-like domain"/>
    <property type="match status" value="2"/>
</dbReference>
<gene>
    <name evidence="5" type="ORF">GCM10007216_03110</name>
</gene>
<evidence type="ECO:0000256" key="1">
    <source>
        <dbReference type="ARBA" id="ARBA00012245"/>
    </source>
</evidence>
<dbReference type="EMBL" id="BMCJ01000001">
    <property type="protein sequence ID" value="GGC75937.1"/>
    <property type="molecule type" value="Genomic_DNA"/>
</dbReference>
<protein>
    <recommendedName>
        <fullName evidence="1">thiosulfate sulfurtransferase</fullName>
        <ecNumber evidence="1">2.8.1.1</ecNumber>
    </recommendedName>
</protein>
<comment type="caution">
    <text evidence="5">The sequence shown here is derived from an EMBL/GenBank/DDBJ whole genome shotgun (WGS) entry which is preliminary data.</text>
</comment>
<reference evidence="6" key="1">
    <citation type="journal article" date="2019" name="Int. J. Syst. Evol. Microbiol.">
        <title>The Global Catalogue of Microorganisms (GCM) 10K type strain sequencing project: providing services to taxonomists for standard genome sequencing and annotation.</title>
        <authorList>
            <consortium name="The Broad Institute Genomics Platform"/>
            <consortium name="The Broad Institute Genome Sequencing Center for Infectious Disease"/>
            <person name="Wu L."/>
            <person name="Ma J."/>
        </authorList>
    </citation>
    <scope>NUCLEOTIDE SEQUENCE [LARGE SCALE GENOMIC DNA]</scope>
    <source>
        <strain evidence="6">CCM 7282</strain>
    </source>
</reference>
<dbReference type="InterPro" id="IPR036873">
    <property type="entry name" value="Rhodanese-like_dom_sf"/>
</dbReference>
<dbReference type="PROSITE" id="PS00380">
    <property type="entry name" value="RHODANESE_1"/>
    <property type="match status" value="1"/>
</dbReference>
<organism evidence="5 6">
    <name type="scientific">Thalassobacillus devorans</name>
    <dbReference type="NCBI Taxonomy" id="279813"/>
    <lineage>
        <taxon>Bacteria</taxon>
        <taxon>Bacillati</taxon>
        <taxon>Bacillota</taxon>
        <taxon>Bacilli</taxon>
        <taxon>Bacillales</taxon>
        <taxon>Bacillaceae</taxon>
        <taxon>Thalassobacillus</taxon>
    </lineage>
</organism>
<dbReference type="SMART" id="SM00450">
    <property type="entry name" value="RHOD"/>
    <property type="match status" value="2"/>
</dbReference>
<dbReference type="CDD" id="cd01448">
    <property type="entry name" value="TST_Repeat_1"/>
    <property type="match status" value="1"/>
</dbReference>
<accession>A0ABQ1NG82</accession>
<name>A0ABQ1NG82_9BACI</name>
<evidence type="ECO:0000256" key="3">
    <source>
        <dbReference type="ARBA" id="ARBA00047549"/>
    </source>
</evidence>
<dbReference type="SUPFAM" id="SSF52821">
    <property type="entry name" value="Rhodanese/Cell cycle control phosphatase"/>
    <property type="match status" value="2"/>
</dbReference>
<evidence type="ECO:0000313" key="6">
    <source>
        <dbReference type="Proteomes" id="UP000619534"/>
    </source>
</evidence>
<dbReference type="PROSITE" id="PS51257">
    <property type="entry name" value="PROKAR_LIPOPROTEIN"/>
    <property type="match status" value="1"/>
</dbReference>
<sequence length="307" mass="33884">MKKSLFLFTTIILSVVLIGCSQNKETNADRSEEKEATAAEYANSELLVDTDWVEDNAENVTLIDTRREGYEGGHIPGAIPFSTSDLVDPDAEFDGVLLESEGFAAKMQDIGVNQDDTVVIYDDGSSLSAARLFYALEFYGHQDVKIYNGGFTEWLNAGKDTSTEAPELQTGDFVATANQEKMCDIETLQTSVDDENVVILDTRSEAEYTGEEVRAERGGHVPNAVHIEWSEAITEKDGVPTFKSAEELTALYEEKGVTKDKTIVPYCQTNVRGAHTYFTLRLLGYDSIKPYEGSWAEYGNVASTTIE</sequence>
<dbReference type="PANTHER" id="PTHR43855:SF1">
    <property type="entry name" value="THIOSULFATE SULFURTRANSFERASE"/>
    <property type="match status" value="1"/>
</dbReference>
<evidence type="ECO:0000313" key="5">
    <source>
        <dbReference type="EMBL" id="GGC75937.1"/>
    </source>
</evidence>
<dbReference type="InterPro" id="IPR001763">
    <property type="entry name" value="Rhodanese-like_dom"/>
</dbReference>
<dbReference type="EC" id="2.8.1.1" evidence="1"/>
<evidence type="ECO:0000259" key="4">
    <source>
        <dbReference type="PROSITE" id="PS50206"/>
    </source>
</evidence>
<dbReference type="RefSeq" id="WP_062444689.1">
    <property type="nucleotide sequence ID" value="NZ_BMCJ01000001.1"/>
</dbReference>
<dbReference type="CDD" id="cd01449">
    <property type="entry name" value="TST_Repeat_2"/>
    <property type="match status" value="1"/>
</dbReference>
<comment type="catalytic activity">
    <reaction evidence="3">
        <text>thiosulfate + hydrogen cyanide = thiocyanate + sulfite + 2 H(+)</text>
        <dbReference type="Rhea" id="RHEA:16881"/>
        <dbReference type="ChEBI" id="CHEBI:15378"/>
        <dbReference type="ChEBI" id="CHEBI:17359"/>
        <dbReference type="ChEBI" id="CHEBI:18022"/>
        <dbReference type="ChEBI" id="CHEBI:18407"/>
        <dbReference type="ChEBI" id="CHEBI:33542"/>
        <dbReference type="EC" id="2.8.1.1"/>
    </reaction>
</comment>
<feature type="domain" description="Rhodanese" evidence="4">
    <location>
        <begin position="56"/>
        <end position="163"/>
    </location>
</feature>
<keyword evidence="2" id="KW-0677">Repeat</keyword>
<feature type="domain" description="Rhodanese" evidence="4">
    <location>
        <begin position="193"/>
        <end position="307"/>
    </location>
</feature>
<dbReference type="InterPro" id="IPR051126">
    <property type="entry name" value="Thiosulfate_sulfurtransferase"/>
</dbReference>
<keyword evidence="6" id="KW-1185">Reference proteome</keyword>
<dbReference type="PROSITE" id="PS50206">
    <property type="entry name" value="RHODANESE_3"/>
    <property type="match status" value="2"/>
</dbReference>
<dbReference type="Proteomes" id="UP000619534">
    <property type="component" value="Unassembled WGS sequence"/>
</dbReference>
<dbReference type="Pfam" id="PF00581">
    <property type="entry name" value="Rhodanese"/>
    <property type="match status" value="2"/>
</dbReference>
<dbReference type="PANTHER" id="PTHR43855">
    <property type="entry name" value="THIOSULFATE SULFURTRANSFERASE"/>
    <property type="match status" value="1"/>
</dbReference>
<proteinExistence type="predicted"/>